<reference evidence="1 2" key="1">
    <citation type="submission" date="2021-07" db="EMBL/GenBank/DDBJ databases">
        <title>Paenibacillus radiodurans sp. nov., isolated from the southeastern edge of Tengger Desert.</title>
        <authorList>
            <person name="Zhang G."/>
        </authorList>
    </citation>
    <scope>NUCLEOTIDE SEQUENCE [LARGE SCALE GENOMIC DNA]</scope>
    <source>
        <strain evidence="1 2">DT7-4</strain>
    </source>
</reference>
<gene>
    <name evidence="1" type="ORF">K0T92_07355</name>
</gene>
<name>A0ABS7D3T5_9BACL</name>
<proteinExistence type="predicted"/>
<dbReference type="Pfam" id="PF15566">
    <property type="entry name" value="Imm32"/>
    <property type="match status" value="1"/>
</dbReference>
<comment type="caution">
    <text evidence="1">The sequence shown here is derived from an EMBL/GenBank/DDBJ whole genome shotgun (WGS) entry which is preliminary data.</text>
</comment>
<accession>A0ABS7D3T5</accession>
<protein>
    <submittedName>
        <fullName evidence="1">Uncharacterized protein</fullName>
    </submittedName>
</protein>
<dbReference type="Proteomes" id="UP000812277">
    <property type="component" value="Unassembled WGS sequence"/>
</dbReference>
<evidence type="ECO:0000313" key="2">
    <source>
        <dbReference type="Proteomes" id="UP000812277"/>
    </source>
</evidence>
<evidence type="ECO:0000313" key="1">
    <source>
        <dbReference type="EMBL" id="MBW7474558.1"/>
    </source>
</evidence>
<dbReference type="EMBL" id="JAHZIJ010000003">
    <property type="protein sequence ID" value="MBW7474558.1"/>
    <property type="molecule type" value="Genomic_DNA"/>
</dbReference>
<dbReference type="RefSeq" id="WP_219871786.1">
    <property type="nucleotide sequence ID" value="NZ_JAHZIJ010000003.1"/>
</dbReference>
<keyword evidence="2" id="KW-1185">Reference proteome</keyword>
<organism evidence="1 2">
    <name type="scientific">Paenibacillus oenotherae</name>
    <dbReference type="NCBI Taxonomy" id="1435645"/>
    <lineage>
        <taxon>Bacteria</taxon>
        <taxon>Bacillati</taxon>
        <taxon>Bacillota</taxon>
        <taxon>Bacilli</taxon>
        <taxon>Bacillales</taxon>
        <taxon>Paenibacillaceae</taxon>
        <taxon>Paenibacillus</taxon>
    </lineage>
</organism>
<dbReference type="InterPro" id="IPR029083">
    <property type="entry name" value="Imm32"/>
</dbReference>
<sequence>MDIHVVKLNNRSINVDYDGRNVLRARIYNKEGDEITDGSFVLIEASKEGLIGLGSEIIRMAYEFKNGYHEHISPIRESLYLENMGVFATSDSSEIIISCNNGLGKVGD</sequence>